<keyword evidence="7" id="KW-1185">Reference proteome</keyword>
<comment type="catalytic activity">
    <reaction evidence="1 4">
        <text>S-ubiquitinyl-[E2 ubiquitin-conjugating enzyme]-L-cysteine + [acceptor protein]-L-lysine = [E2 ubiquitin-conjugating enzyme]-L-cysteine + N(6)-ubiquitinyl-[acceptor protein]-L-lysine.</text>
        <dbReference type="EC" id="2.3.2.27"/>
    </reaction>
</comment>
<dbReference type="SMART" id="SM00504">
    <property type="entry name" value="Ubox"/>
    <property type="match status" value="1"/>
</dbReference>
<name>A0ABS8RXJ8_DATST</name>
<dbReference type="SUPFAM" id="SSF57850">
    <property type="entry name" value="RING/U-box"/>
    <property type="match status" value="1"/>
</dbReference>
<sequence length="210" mass="23509">MMKDPVTISTGITYDRENIEKWIFSAKNNTCPVTKQSITGIELIPNVTLRRLIQSWCTLNASNGIERFPTPKPPVSKTQIMKLLKEAKSPDMQMKSLKTLRSIASENDANKCSIESAGAAEFLASIINNPNEVWDEEGFRSTKEEALSILYQLKLSENGLRHRVDPKRHSQTINPIVVHSQRVPWHRKVPYAEASVAACGAADEATSEKF</sequence>
<gene>
    <name evidence="6" type="ORF">HAX54_012531</name>
</gene>
<dbReference type="InterPro" id="IPR003613">
    <property type="entry name" value="Ubox_domain"/>
</dbReference>
<dbReference type="InterPro" id="IPR045185">
    <property type="entry name" value="PUB22/23/24-like"/>
</dbReference>
<keyword evidence="4" id="KW-0833">Ubl conjugation pathway</keyword>
<dbReference type="Pfam" id="PF04564">
    <property type="entry name" value="U-box"/>
    <property type="match status" value="1"/>
</dbReference>
<dbReference type="InterPro" id="IPR016024">
    <property type="entry name" value="ARM-type_fold"/>
</dbReference>
<dbReference type="SUPFAM" id="SSF48371">
    <property type="entry name" value="ARM repeat"/>
    <property type="match status" value="1"/>
</dbReference>
<evidence type="ECO:0000313" key="6">
    <source>
        <dbReference type="EMBL" id="MCD7451545.1"/>
    </source>
</evidence>
<protein>
    <recommendedName>
        <fullName evidence="4 5">U-box domain-containing protein</fullName>
        <ecNumber evidence="4">2.3.2.27</ecNumber>
    </recommendedName>
    <alternativeName>
        <fullName evidence="4">RING-type E3 ubiquitin transferase PUB</fullName>
    </alternativeName>
</protein>
<comment type="pathway">
    <text evidence="2 4">Protein modification; protein ubiquitination.</text>
</comment>
<reference evidence="6 7" key="1">
    <citation type="journal article" date="2021" name="BMC Genomics">
        <title>Datura genome reveals duplications of psychoactive alkaloid biosynthetic genes and high mutation rate following tissue culture.</title>
        <authorList>
            <person name="Rajewski A."/>
            <person name="Carter-House D."/>
            <person name="Stajich J."/>
            <person name="Litt A."/>
        </authorList>
    </citation>
    <scope>NUCLEOTIDE SEQUENCE [LARGE SCALE GENOMIC DNA]</scope>
    <source>
        <strain evidence="6">AR-01</strain>
    </source>
</reference>
<dbReference type="PANTHER" id="PTHR22849:SF132">
    <property type="entry name" value="E3 UBIQUITIN-PROTEIN LIGASE PUB23"/>
    <property type="match status" value="1"/>
</dbReference>
<organism evidence="6 7">
    <name type="scientific">Datura stramonium</name>
    <name type="common">Jimsonweed</name>
    <name type="synonym">Common thornapple</name>
    <dbReference type="NCBI Taxonomy" id="4076"/>
    <lineage>
        <taxon>Eukaryota</taxon>
        <taxon>Viridiplantae</taxon>
        <taxon>Streptophyta</taxon>
        <taxon>Embryophyta</taxon>
        <taxon>Tracheophyta</taxon>
        <taxon>Spermatophyta</taxon>
        <taxon>Magnoliopsida</taxon>
        <taxon>eudicotyledons</taxon>
        <taxon>Gunneridae</taxon>
        <taxon>Pentapetalae</taxon>
        <taxon>asterids</taxon>
        <taxon>lamiids</taxon>
        <taxon>Solanales</taxon>
        <taxon>Solanaceae</taxon>
        <taxon>Solanoideae</taxon>
        <taxon>Datureae</taxon>
        <taxon>Datura</taxon>
    </lineage>
</organism>
<dbReference type="PROSITE" id="PS51698">
    <property type="entry name" value="U_BOX"/>
    <property type="match status" value="1"/>
</dbReference>
<evidence type="ECO:0000256" key="1">
    <source>
        <dbReference type="ARBA" id="ARBA00000900"/>
    </source>
</evidence>
<evidence type="ECO:0000256" key="3">
    <source>
        <dbReference type="ARBA" id="ARBA00022679"/>
    </source>
</evidence>
<accession>A0ABS8RXJ8</accession>
<dbReference type="EC" id="2.3.2.27" evidence="4"/>
<evidence type="ECO:0000256" key="2">
    <source>
        <dbReference type="ARBA" id="ARBA00004906"/>
    </source>
</evidence>
<dbReference type="InterPro" id="IPR011989">
    <property type="entry name" value="ARM-like"/>
</dbReference>
<keyword evidence="3 4" id="KW-0808">Transferase</keyword>
<proteinExistence type="predicted"/>
<evidence type="ECO:0000313" key="7">
    <source>
        <dbReference type="Proteomes" id="UP000823775"/>
    </source>
</evidence>
<dbReference type="InterPro" id="IPR013083">
    <property type="entry name" value="Znf_RING/FYVE/PHD"/>
</dbReference>
<feature type="domain" description="U-box" evidence="5">
    <location>
        <begin position="1"/>
        <end position="63"/>
    </location>
</feature>
<dbReference type="Gene3D" id="1.25.10.10">
    <property type="entry name" value="Leucine-rich Repeat Variant"/>
    <property type="match status" value="1"/>
</dbReference>
<dbReference type="Proteomes" id="UP000823775">
    <property type="component" value="Unassembled WGS sequence"/>
</dbReference>
<evidence type="ECO:0000256" key="4">
    <source>
        <dbReference type="RuleBase" id="RU369093"/>
    </source>
</evidence>
<dbReference type="PANTHER" id="PTHR22849">
    <property type="entry name" value="WDSAM1 PROTEIN"/>
    <property type="match status" value="1"/>
</dbReference>
<dbReference type="EMBL" id="JACEIK010000173">
    <property type="protein sequence ID" value="MCD7451545.1"/>
    <property type="molecule type" value="Genomic_DNA"/>
</dbReference>
<dbReference type="Gene3D" id="3.30.40.10">
    <property type="entry name" value="Zinc/RING finger domain, C3HC4 (zinc finger)"/>
    <property type="match status" value="1"/>
</dbReference>
<evidence type="ECO:0000259" key="5">
    <source>
        <dbReference type="PROSITE" id="PS51698"/>
    </source>
</evidence>
<comment type="function">
    <text evidence="4">Functions as an E3 ubiquitin ligase.</text>
</comment>
<comment type="caution">
    <text evidence="6">The sequence shown here is derived from an EMBL/GenBank/DDBJ whole genome shotgun (WGS) entry which is preliminary data.</text>
</comment>